<feature type="domain" description="Ribosomal RNA large subunit methyltransferase K/L-like methyltransferase" evidence="13">
    <location>
        <begin position="369"/>
        <end position="505"/>
    </location>
</feature>
<dbReference type="Pfam" id="PF01170">
    <property type="entry name" value="UPF0020"/>
    <property type="match status" value="1"/>
</dbReference>
<dbReference type="Pfam" id="PF25904">
    <property type="entry name" value="Tmrp11_N"/>
    <property type="match status" value="1"/>
</dbReference>
<evidence type="ECO:0000256" key="8">
    <source>
        <dbReference type="ARBA" id="ARBA00022884"/>
    </source>
</evidence>
<evidence type="ECO:0000313" key="15">
    <source>
        <dbReference type="EMBL" id="OUS45425.1"/>
    </source>
</evidence>
<dbReference type="GO" id="GO:0032259">
    <property type="term" value="P:methylation"/>
    <property type="evidence" value="ECO:0007669"/>
    <property type="project" value="UniProtKB-UniRule"/>
</dbReference>
<dbReference type="GO" id="GO:0005737">
    <property type="term" value="C:cytoplasm"/>
    <property type="evidence" value="ECO:0007669"/>
    <property type="project" value="UniProtKB-SubCell"/>
</dbReference>
<evidence type="ECO:0000256" key="7">
    <source>
        <dbReference type="ARBA" id="ARBA00022694"/>
    </source>
</evidence>
<evidence type="ECO:0000256" key="4">
    <source>
        <dbReference type="ARBA" id="ARBA00022603"/>
    </source>
</evidence>
<comment type="similarity">
    <text evidence="11">Belongs to the class I-like SAM-binding methyltransferase superfamily. TRM11 methyltransferase family.</text>
</comment>
<keyword evidence="9" id="KW-0560">Oxidoreductase</keyword>
<dbReference type="Gene3D" id="3.40.50.150">
    <property type="entry name" value="Vaccinia Virus protein VP39"/>
    <property type="match status" value="1"/>
</dbReference>
<evidence type="ECO:0000256" key="6">
    <source>
        <dbReference type="ARBA" id="ARBA00022691"/>
    </source>
</evidence>
<dbReference type="Gene3D" id="3.20.20.220">
    <property type="match status" value="1"/>
</dbReference>
<dbReference type="InterPro" id="IPR029063">
    <property type="entry name" value="SAM-dependent_MTases_sf"/>
</dbReference>
<name>A0A1Y5IEK2_OSTTA</name>
<accession>A0A1Y5IEK2</accession>
<keyword evidence="12" id="KW-0812">Transmembrane</keyword>
<sequence length="965" mass="106105">MGGTNPSILCVSGDGGAIDSSAEVLGRLREARARGTLPRETTLLAAANPMLGATEAERVMRKRESGADGIITQPALLLGRFERWWEACERLGAFDGLGESARESGAAKGLILGVAPIRDVRGLELWFKLTDVDGDADADARALRDEYAANAASMSPERFDEWTFERFELATTHAASLDHVAGVHVMPITPGGRAEFESVAETCGCSAEALEWRRATRDETVGERRETPFWYVDLPSEDVARAIAKRALLVRGIVEEWGSGNDDAECARAVERYDAERKTPFLREGTTFRVEVEDFGIQGGRNQLKSRLDALQIPFEGKARLKGEVDNVFWSAVSSVAGEEGTRERRVFFGRLVGRGDRSMIKKYELPGRQYVGPTSMDAEVALLMANMAQARPGGVVMDPFCGTGSMLVAAAHYGALTMGLDIDPRVIKHGKAAKMKNQGKFMMKAEDGSTVDVWSNFAQYGLPPPVLIHGDLHALPTRAHGLEGYLQGIVADPPYGVRAGGRKSGGRKPLPEDYSIPEELKEGHIPSTAPYPFGEMCDDLLDLAARFLSVGGKLVFFLPGSIAEAEREIRDLPTHPLLRLRWHSLETFNNLWGRRLVTYEKIAPWDRDVCDKARSNAVEARARNSEPDLIERMRTLVYQSRESRIAELTYGAVVGAVVPPGAVVFVLGALTVSLFGLLVSCLLTFRELVRVCREVTIASRSVRNCANAIENSCASVDRCTRNIDGTCEKVDDFLEQANTIGTTTSNILTEAGLLQRRVTELPTTILGALADADEPPPPRSVLASRTMRDGRQMDVAELARRDIVLGKEITGRRLGNGWIGSTMHRFFFSRDNKFDVGEYVAVKRSNNTYTWGVVEMTDEDSQDEGDGTGVDGTELVRDSVLGPDVPADVAACDWPPRDFPAEEQAKAIEEANKITLSKVFKAVIRMPLPKNLGDPERQYRVVVELDRDLYRFKYVDASLIGKRY</sequence>
<dbReference type="GO" id="GO:0016491">
    <property type="term" value="F:oxidoreductase activity"/>
    <property type="evidence" value="ECO:0007669"/>
    <property type="project" value="UniProtKB-KW"/>
</dbReference>
<keyword evidence="5 11" id="KW-0808">Transferase</keyword>
<organism evidence="15">
    <name type="scientific">Ostreococcus tauri</name>
    <name type="common">Marine green alga</name>
    <dbReference type="NCBI Taxonomy" id="70448"/>
    <lineage>
        <taxon>Eukaryota</taxon>
        <taxon>Viridiplantae</taxon>
        <taxon>Chlorophyta</taxon>
        <taxon>Mamiellophyceae</taxon>
        <taxon>Mamiellales</taxon>
        <taxon>Bathycoccaceae</taxon>
        <taxon>Ostreococcus</taxon>
    </lineage>
</organism>
<keyword evidence="12" id="KW-0472">Membrane</keyword>
<dbReference type="InterPro" id="IPR002052">
    <property type="entry name" value="DNA_methylase_N6_adenine_CS"/>
</dbReference>
<keyword evidence="2" id="KW-0963">Cytoplasm</keyword>
<keyword evidence="12" id="KW-1133">Transmembrane helix</keyword>
<dbReference type="PROSITE" id="PS51627">
    <property type="entry name" value="SAM_MT_TRM11"/>
    <property type="match status" value="1"/>
</dbReference>
<evidence type="ECO:0000259" key="14">
    <source>
        <dbReference type="Pfam" id="PF25904"/>
    </source>
</evidence>
<reference evidence="15" key="1">
    <citation type="submission" date="2017-04" db="EMBL/GenBank/DDBJ databases">
        <title>Population genomics of picophytoplankton unveils novel chromosome hypervariability.</title>
        <authorList>
            <consortium name="DOE Joint Genome Institute"/>
            <person name="Blanc-Mathieu R."/>
            <person name="Krasovec M."/>
            <person name="Hebrard M."/>
            <person name="Yau S."/>
            <person name="Desgranges E."/>
            <person name="Martin J."/>
            <person name="Schackwitz W."/>
            <person name="Kuo A."/>
            <person name="Salin G."/>
            <person name="Donnadieu C."/>
            <person name="Desdevises Y."/>
            <person name="Sanchez-Ferandin S."/>
            <person name="Moreau H."/>
            <person name="Rivals E."/>
            <person name="Grigoriev I.V."/>
            <person name="Grimsley N."/>
            <person name="Eyre-Walker A."/>
            <person name="Piganeau G."/>
        </authorList>
    </citation>
    <scope>NUCLEOTIDE SEQUENCE [LARGE SCALE GENOMIC DNA]</scope>
    <source>
        <strain evidence="15">RCC 1115</strain>
    </source>
</reference>
<keyword evidence="7 11" id="KW-0819">tRNA processing</keyword>
<evidence type="ECO:0000256" key="9">
    <source>
        <dbReference type="ARBA" id="ARBA00023002"/>
    </source>
</evidence>
<dbReference type="PANTHER" id="PTHR13370">
    <property type="entry name" value="RNA METHYLASE-RELATED"/>
    <property type="match status" value="1"/>
</dbReference>
<feature type="domain" description="tRNA (guanine(10)-N(2))-methyltransferase TRMT11 N-terminal" evidence="14">
    <location>
        <begin position="224"/>
        <end position="358"/>
    </location>
</feature>
<keyword evidence="4 11" id="KW-0489">Methyltransferase</keyword>
<dbReference type="InterPro" id="IPR059073">
    <property type="entry name" value="TRMT11_N"/>
</dbReference>
<comment type="subcellular location">
    <subcellularLocation>
        <location evidence="1">Cytoplasm</location>
    </subcellularLocation>
</comment>
<proteinExistence type="inferred from homology"/>
<dbReference type="GO" id="GO:0043527">
    <property type="term" value="C:tRNA methyltransferase complex"/>
    <property type="evidence" value="ECO:0007669"/>
    <property type="project" value="UniProtKB-ARBA"/>
</dbReference>
<feature type="transmembrane region" description="Helical" evidence="12">
    <location>
        <begin position="663"/>
        <end position="686"/>
    </location>
</feature>
<evidence type="ECO:0000259" key="13">
    <source>
        <dbReference type="Pfam" id="PF01170"/>
    </source>
</evidence>
<dbReference type="GO" id="GO:0008033">
    <property type="term" value="P:tRNA processing"/>
    <property type="evidence" value="ECO:0007669"/>
    <property type="project" value="UniProtKB-UniRule"/>
</dbReference>
<dbReference type="InterPro" id="IPR029041">
    <property type="entry name" value="FAD-linked_oxidoreductase-like"/>
</dbReference>
<protein>
    <recommendedName>
        <fullName evidence="10">tRNA (guanine(10)-N(2))-methyltransferase</fullName>
        <ecNumber evidence="10">2.1.1.214</ecNumber>
    </recommendedName>
</protein>
<dbReference type="InterPro" id="IPR000241">
    <property type="entry name" value="RlmKL-like_Mtase"/>
</dbReference>
<gene>
    <name evidence="15" type="ORF">BE221DRAFT_146606</name>
</gene>
<dbReference type="AlphaFoldDB" id="A0A1Y5IEK2"/>
<dbReference type="Proteomes" id="UP000195557">
    <property type="component" value="Unassembled WGS sequence"/>
</dbReference>
<dbReference type="eggNOG" id="KOG2671">
    <property type="taxonomic scope" value="Eukaryota"/>
</dbReference>
<evidence type="ECO:0000256" key="11">
    <source>
        <dbReference type="PROSITE-ProRule" id="PRU00959"/>
    </source>
</evidence>
<evidence type="ECO:0000256" key="12">
    <source>
        <dbReference type="SAM" id="Phobius"/>
    </source>
</evidence>
<dbReference type="EC" id="2.1.1.214" evidence="10"/>
<keyword evidence="3 11" id="KW-0820">tRNA-binding</keyword>
<dbReference type="PANTHER" id="PTHR13370:SF3">
    <property type="entry name" value="TRNA (GUANINE(10)-N2)-METHYLTRANSFERASE HOMOLOG"/>
    <property type="match status" value="1"/>
</dbReference>
<keyword evidence="8 11" id="KW-0694">RNA-binding</keyword>
<dbReference type="EMBL" id="KZ155790">
    <property type="protein sequence ID" value="OUS45425.1"/>
    <property type="molecule type" value="Genomic_DNA"/>
</dbReference>
<evidence type="ECO:0000256" key="5">
    <source>
        <dbReference type="ARBA" id="ARBA00022679"/>
    </source>
</evidence>
<evidence type="ECO:0000256" key="1">
    <source>
        <dbReference type="ARBA" id="ARBA00004496"/>
    </source>
</evidence>
<dbReference type="SUPFAM" id="SSF53335">
    <property type="entry name" value="S-adenosyl-L-methionine-dependent methyltransferases"/>
    <property type="match status" value="1"/>
</dbReference>
<dbReference type="GO" id="GO:0160102">
    <property type="term" value="F:tRNA (guanine(10)-N2)-methyltransferase activity"/>
    <property type="evidence" value="ECO:0007669"/>
    <property type="project" value="UniProtKB-EC"/>
</dbReference>
<dbReference type="SUPFAM" id="SSF51730">
    <property type="entry name" value="FAD-linked oxidoreductase"/>
    <property type="match status" value="1"/>
</dbReference>
<evidence type="ECO:0000256" key="3">
    <source>
        <dbReference type="ARBA" id="ARBA00022555"/>
    </source>
</evidence>
<keyword evidence="6 11" id="KW-0949">S-adenosyl-L-methionine</keyword>
<evidence type="ECO:0000256" key="2">
    <source>
        <dbReference type="ARBA" id="ARBA00022490"/>
    </source>
</evidence>
<dbReference type="PRINTS" id="PR00507">
    <property type="entry name" value="N12N6MTFRASE"/>
</dbReference>
<dbReference type="PROSITE" id="PS00092">
    <property type="entry name" value="N6_MTASE"/>
    <property type="match status" value="1"/>
</dbReference>
<dbReference type="InterPro" id="IPR016691">
    <property type="entry name" value="TRMT11"/>
</dbReference>
<dbReference type="GO" id="GO:0000049">
    <property type="term" value="F:tRNA binding"/>
    <property type="evidence" value="ECO:0007669"/>
    <property type="project" value="UniProtKB-UniRule"/>
</dbReference>
<evidence type="ECO:0000256" key="10">
    <source>
        <dbReference type="ARBA" id="ARBA00066937"/>
    </source>
</evidence>